<name>A0A497YZV1_9RHOB</name>
<keyword evidence="2" id="KW-1185">Reference proteome</keyword>
<dbReference type="OrthoDB" id="5354021at2"/>
<gene>
    <name evidence="1" type="ORF">CLV75_3630</name>
</gene>
<dbReference type="EMBL" id="RCCT01000006">
    <property type="protein sequence ID" value="RLK00638.1"/>
    <property type="molecule type" value="Genomic_DNA"/>
</dbReference>
<protein>
    <submittedName>
        <fullName evidence="1">Uncharacterized protein</fullName>
    </submittedName>
</protein>
<dbReference type="SUPFAM" id="SSF53448">
    <property type="entry name" value="Nucleotide-diphospho-sugar transferases"/>
    <property type="match status" value="1"/>
</dbReference>
<evidence type="ECO:0000313" key="2">
    <source>
        <dbReference type="Proteomes" id="UP000271700"/>
    </source>
</evidence>
<reference evidence="1 2" key="1">
    <citation type="submission" date="2018-10" db="EMBL/GenBank/DDBJ databases">
        <title>Genomic Encyclopedia of Archaeal and Bacterial Type Strains, Phase II (KMG-II): from individual species to whole genera.</title>
        <authorList>
            <person name="Goeker M."/>
        </authorList>
    </citation>
    <scope>NUCLEOTIDE SEQUENCE [LARGE SCALE GENOMIC DNA]</scope>
    <source>
        <strain evidence="1 2">DSM 29317</strain>
    </source>
</reference>
<organism evidence="1 2">
    <name type="scientific">Ruegeria conchae</name>
    <dbReference type="NCBI Taxonomy" id="981384"/>
    <lineage>
        <taxon>Bacteria</taxon>
        <taxon>Pseudomonadati</taxon>
        <taxon>Pseudomonadota</taxon>
        <taxon>Alphaproteobacteria</taxon>
        <taxon>Rhodobacterales</taxon>
        <taxon>Roseobacteraceae</taxon>
        <taxon>Ruegeria</taxon>
    </lineage>
</organism>
<dbReference type="AlphaFoldDB" id="A0A497YZV1"/>
<dbReference type="RefSeq" id="WP_139056600.1">
    <property type="nucleotide sequence ID" value="NZ_AEYW01000007.1"/>
</dbReference>
<dbReference type="Proteomes" id="UP000271700">
    <property type="component" value="Unassembled WGS sequence"/>
</dbReference>
<dbReference type="InterPro" id="IPR029044">
    <property type="entry name" value="Nucleotide-diphossugar_trans"/>
</dbReference>
<sequence>MRPSKSPKELRQLKRQIVQYRRDIGNQLFKERGGYVMGGCLRGFRLLEESSWGQADLFTKLLGIYEQQNQPIFVESTKPILVDLGAADGYWGVGLVQAGHFERSLCFEQRRKARQIIRKTLHVNGVRNRVEIAATATDTSIRELVSTRYQPQDLFFLIDIEGGEFELLTFEFLSEFKSSEFLIELHSSGVWLGNEKEERLVRDAQVLFDVELVDDTKRDLLQLRNELHMPDDLTWVLASEGRRYPMRWLHLKPKKKPKNAALPKKRSEQKKDQKFGTLWMGGEPGKLERSCLNSMKDFGYNPIVFSYEPIRNLPEGVEYFDAREIYEPGRVIRHVRHKSPAIHADIFRYHLVSKTGMIWLDTDMYMVASAERLMASAESRAGFCVGCVLPDLPRHQTYHSLVNNAVFGLPAHSKSLALLGEVFEEDRLASEAWKDSPALLGLNAVVEAQREKPFGRLRWGSTGPRALTTALNMSGERKYAHDSTAFYYISSREIPALFQAGTRLSDLVTPTTFGFHLWGRDFRSALAELDPNVQQCAARDILESAV</sequence>
<dbReference type="Gene3D" id="3.90.550.20">
    <property type="match status" value="1"/>
</dbReference>
<accession>A0A497YZV1</accession>
<evidence type="ECO:0000313" key="1">
    <source>
        <dbReference type="EMBL" id="RLK00638.1"/>
    </source>
</evidence>
<dbReference type="InterPro" id="IPR029063">
    <property type="entry name" value="SAM-dependent_MTases_sf"/>
</dbReference>
<dbReference type="SUPFAM" id="SSF53335">
    <property type="entry name" value="S-adenosyl-L-methionine-dependent methyltransferases"/>
    <property type="match status" value="1"/>
</dbReference>
<comment type="caution">
    <text evidence="1">The sequence shown here is derived from an EMBL/GenBank/DDBJ whole genome shotgun (WGS) entry which is preliminary data.</text>
</comment>
<dbReference type="STRING" id="981384.GCA_000192475_02582"/>
<proteinExistence type="predicted"/>